<comment type="caution">
    <text evidence="2">The sequence shown here is derived from an EMBL/GenBank/DDBJ whole genome shotgun (WGS) entry which is preliminary data.</text>
</comment>
<name>A0A699YU29_HAELA</name>
<sequence>MTREAGMERDKAHGPPDSSRSITRELIISASLKTNDKLRFAADQATESRALARQTHLHLNGMRLTTITNLVGLNSLETL</sequence>
<gene>
    <name evidence="2" type="ORF">HaLaN_09592</name>
</gene>
<accession>A0A699YU29</accession>
<feature type="compositionally biased region" description="Basic and acidic residues" evidence="1">
    <location>
        <begin position="1"/>
        <end position="14"/>
    </location>
</feature>
<dbReference type="Proteomes" id="UP000485058">
    <property type="component" value="Unassembled WGS sequence"/>
</dbReference>
<evidence type="ECO:0000256" key="1">
    <source>
        <dbReference type="SAM" id="MobiDB-lite"/>
    </source>
</evidence>
<evidence type="ECO:0000313" key="2">
    <source>
        <dbReference type="EMBL" id="GFH13663.1"/>
    </source>
</evidence>
<dbReference type="AlphaFoldDB" id="A0A699YU29"/>
<feature type="region of interest" description="Disordered" evidence="1">
    <location>
        <begin position="1"/>
        <end position="22"/>
    </location>
</feature>
<protein>
    <submittedName>
        <fullName evidence="2">Uncharacterized protein</fullName>
    </submittedName>
</protein>
<proteinExistence type="predicted"/>
<keyword evidence="3" id="KW-1185">Reference proteome</keyword>
<evidence type="ECO:0000313" key="3">
    <source>
        <dbReference type="Proteomes" id="UP000485058"/>
    </source>
</evidence>
<dbReference type="EMBL" id="BLLF01000638">
    <property type="protein sequence ID" value="GFH13663.1"/>
    <property type="molecule type" value="Genomic_DNA"/>
</dbReference>
<organism evidence="2 3">
    <name type="scientific">Haematococcus lacustris</name>
    <name type="common">Green alga</name>
    <name type="synonym">Haematococcus pluvialis</name>
    <dbReference type="NCBI Taxonomy" id="44745"/>
    <lineage>
        <taxon>Eukaryota</taxon>
        <taxon>Viridiplantae</taxon>
        <taxon>Chlorophyta</taxon>
        <taxon>core chlorophytes</taxon>
        <taxon>Chlorophyceae</taxon>
        <taxon>CS clade</taxon>
        <taxon>Chlamydomonadales</taxon>
        <taxon>Haematococcaceae</taxon>
        <taxon>Haematococcus</taxon>
    </lineage>
</organism>
<reference evidence="2 3" key="1">
    <citation type="submission" date="2020-02" db="EMBL/GenBank/DDBJ databases">
        <title>Draft genome sequence of Haematococcus lacustris strain NIES-144.</title>
        <authorList>
            <person name="Morimoto D."/>
            <person name="Nakagawa S."/>
            <person name="Yoshida T."/>
            <person name="Sawayama S."/>
        </authorList>
    </citation>
    <scope>NUCLEOTIDE SEQUENCE [LARGE SCALE GENOMIC DNA]</scope>
    <source>
        <strain evidence="2 3">NIES-144</strain>
    </source>
</reference>